<dbReference type="InterPro" id="IPR001647">
    <property type="entry name" value="HTH_TetR"/>
</dbReference>
<dbReference type="RefSeq" id="WP_013854136.1">
    <property type="nucleotide sequence ID" value="NZ_CP123735.1"/>
</dbReference>
<dbReference type="InterPro" id="IPR009057">
    <property type="entry name" value="Homeodomain-like_sf"/>
</dbReference>
<dbReference type="EMBL" id="FMXC01000012">
    <property type="protein sequence ID" value="SDA55254.1"/>
    <property type="molecule type" value="Genomic_DNA"/>
</dbReference>
<dbReference type="SUPFAM" id="SSF46689">
    <property type="entry name" value="Homeodomain-like"/>
    <property type="match status" value="1"/>
</dbReference>
<evidence type="ECO:0000313" key="5">
    <source>
        <dbReference type="Proteomes" id="UP000181860"/>
    </source>
</evidence>
<name>A0ABY0MBU0_9LACO</name>
<evidence type="ECO:0000313" key="4">
    <source>
        <dbReference type="EMBL" id="SDA55254.1"/>
    </source>
</evidence>
<dbReference type="Proteomes" id="UP000181860">
    <property type="component" value="Unassembled WGS sequence"/>
</dbReference>
<dbReference type="Pfam" id="PF00440">
    <property type="entry name" value="TetR_N"/>
    <property type="match status" value="1"/>
</dbReference>
<dbReference type="PANTHER" id="PTHR43479">
    <property type="entry name" value="ACREF/ENVCD OPERON REPRESSOR-RELATED"/>
    <property type="match status" value="1"/>
</dbReference>
<dbReference type="PROSITE" id="PS50977">
    <property type="entry name" value="HTH_TETR_2"/>
    <property type="match status" value="1"/>
</dbReference>
<dbReference type="PANTHER" id="PTHR43479:SF7">
    <property type="entry name" value="TETR-FAMILY TRANSCRIPTIONAL REGULATOR"/>
    <property type="match status" value="1"/>
</dbReference>
<organism evidence="4 5">
    <name type="scientific">Lactobacillus kefiranofaciens</name>
    <dbReference type="NCBI Taxonomy" id="267818"/>
    <lineage>
        <taxon>Bacteria</taxon>
        <taxon>Bacillati</taxon>
        <taxon>Bacillota</taxon>
        <taxon>Bacilli</taxon>
        <taxon>Lactobacillales</taxon>
        <taxon>Lactobacillaceae</taxon>
        <taxon>Lactobacillus</taxon>
    </lineage>
</organism>
<sequence length="197" mass="23071">MVIFTKRKTDRRTLYTLRVIKDTFLKLINQKNYSKITVSELCREAEITRSTFYLHYNTITDVLNDVLDDALQLSKNTDSISASKINFSFDYLKQNESMIPACQRIGDSDKYQKLLMDPDLSEYIIGRIMAHERDHVIPSIMKETGLSKEDAETIFLYIIHGSFAVNRAHHFIKDQKWSHDVELLNRFTEAGYHELKK</sequence>
<gene>
    <name evidence="4" type="ORF">SAMN02983011_01301</name>
</gene>
<feature type="DNA-binding region" description="H-T-H motif" evidence="2">
    <location>
        <begin position="37"/>
        <end position="56"/>
    </location>
</feature>
<keyword evidence="5" id="KW-1185">Reference proteome</keyword>
<feature type="domain" description="HTH tetR-type" evidence="3">
    <location>
        <begin position="14"/>
        <end position="74"/>
    </location>
</feature>
<reference evidence="4 5" key="1">
    <citation type="submission" date="2016-10" db="EMBL/GenBank/DDBJ databases">
        <authorList>
            <person name="Varghese N."/>
            <person name="Submissions S."/>
        </authorList>
    </citation>
    <scope>NUCLEOTIDE SEQUENCE [LARGE SCALE GENOMIC DNA]</scope>
    <source>
        <strain evidence="4 5">ATCC 43761</strain>
    </source>
</reference>
<evidence type="ECO:0000259" key="3">
    <source>
        <dbReference type="PROSITE" id="PS50977"/>
    </source>
</evidence>
<proteinExistence type="predicted"/>
<keyword evidence="1 2" id="KW-0238">DNA-binding</keyword>
<evidence type="ECO:0000256" key="1">
    <source>
        <dbReference type="ARBA" id="ARBA00023125"/>
    </source>
</evidence>
<accession>A0ABY0MBU0</accession>
<comment type="caution">
    <text evidence="4">The sequence shown here is derived from an EMBL/GenBank/DDBJ whole genome shotgun (WGS) entry which is preliminary data.</text>
</comment>
<evidence type="ECO:0000256" key="2">
    <source>
        <dbReference type="PROSITE-ProRule" id="PRU00335"/>
    </source>
</evidence>
<dbReference type="InterPro" id="IPR050624">
    <property type="entry name" value="HTH-type_Tx_Regulator"/>
</dbReference>
<dbReference type="Gene3D" id="1.10.357.10">
    <property type="entry name" value="Tetracycline Repressor, domain 2"/>
    <property type="match status" value="1"/>
</dbReference>
<protein>
    <submittedName>
        <fullName evidence="4">Transcriptional regulator, TetR family</fullName>
    </submittedName>
</protein>